<accession>A0A6N3DZ71</accession>
<sequence>MPGIFNVGNSYNINNKRISSKMTFDTGERFSGKIVKKDGKEAVIKLVDGWEFEAEIDGDIDSLSKGFHRFEVEGFEEGKLKLKIVAKNIDIEDLGSGDFENIITKEGLSKENIDLLKSMVKFNIPLTRENIKELQALGQFLDKINLNESEIDEFISKYLETKGISPESTEGNKVSAELKEFLNVFKTLSKEDLLLLFENNIEITKDNIKAYNNVFKGDNSILKVLNNIQGEATFLKEALANNMGISMEELNELLSQSAIELQGEYEGDLLGKDNNLLEKINSNLEKTVTLDSNIENSIEGNELLSKANNENQNEGKSINKALNALYQKSETQSSKVSLLSILKSISGQTEDYLNLSLRDILLNRRASFTSAEFDRLSNLINNLKPEEFINNLKSVIAEYNEIGENSLIDNFSSYVNKSNNEALGITNALEFTKGEAETVLSNLMGKGITLTEEEFTKLTDGINLKYQEIVEKEESLKSQLNDSNINAKDIKAAGTKNNDEVLNSLNSIKSGTEDLNSKLLSKDIIKSSINNTGEAGKEIIKDIINSIKNENILSDKIIEVIKNNINEIKLFNKLSTEYYYADIPVKVRENEYPCKIIVKDKRKDSKKIDSTNIKMVITIDTKNLGIVDGYMKVLDKKIDIDLKCEEKFVKIIDMAKNKLISNIETMGFLVDVRVDKKVEEVSLTTCRDFFNPDSGISLDRRV</sequence>
<evidence type="ECO:0008006" key="2">
    <source>
        <dbReference type="Google" id="ProtNLM"/>
    </source>
</evidence>
<name>A0A6N3DZ71_9CLOT</name>
<evidence type="ECO:0000313" key="1">
    <source>
        <dbReference type="EMBL" id="VYU32728.1"/>
    </source>
</evidence>
<dbReference type="AlphaFoldDB" id="A0A6N3DZ71"/>
<gene>
    <name evidence="1" type="ORF">CTLFYP3_02070</name>
</gene>
<reference evidence="1" key="1">
    <citation type="submission" date="2019-11" db="EMBL/GenBank/DDBJ databases">
        <authorList>
            <person name="Feng L."/>
        </authorList>
    </citation>
    <scope>NUCLEOTIDE SEQUENCE</scope>
    <source>
        <strain evidence="1">CTertiumLFYP3</strain>
    </source>
</reference>
<dbReference type="RefSeq" id="WP_156626523.1">
    <property type="nucleotide sequence ID" value="NZ_CACRTO010000020.1"/>
</dbReference>
<proteinExistence type="predicted"/>
<organism evidence="1">
    <name type="scientific">Clostridium tertium</name>
    <dbReference type="NCBI Taxonomy" id="1559"/>
    <lineage>
        <taxon>Bacteria</taxon>
        <taxon>Bacillati</taxon>
        <taxon>Bacillota</taxon>
        <taxon>Clostridia</taxon>
        <taxon>Eubacteriales</taxon>
        <taxon>Clostridiaceae</taxon>
        <taxon>Clostridium</taxon>
    </lineage>
</organism>
<dbReference type="EMBL" id="CACRTO010000020">
    <property type="protein sequence ID" value="VYU32728.1"/>
    <property type="molecule type" value="Genomic_DNA"/>
</dbReference>
<protein>
    <recommendedName>
        <fullName evidence="2">Flagellar hook-length control protein FliK</fullName>
    </recommendedName>
</protein>